<keyword evidence="7" id="KW-1185">Reference proteome</keyword>
<proteinExistence type="predicted"/>
<dbReference type="PANTHER" id="PTHR43286:SF1">
    <property type="entry name" value="ENDONUCLEASE III-LIKE PROTEIN 1"/>
    <property type="match status" value="1"/>
</dbReference>
<dbReference type="GeneID" id="5054409"/>
<evidence type="ECO:0000256" key="3">
    <source>
        <dbReference type="ARBA" id="ARBA00023204"/>
    </source>
</evidence>
<dbReference type="GO" id="GO:0003906">
    <property type="term" value="F:DNA-(apurinic or apyrimidinic site) endonuclease activity"/>
    <property type="evidence" value="ECO:0007669"/>
    <property type="project" value="TreeGrafter"/>
</dbReference>
<evidence type="ECO:0000313" key="7">
    <source>
        <dbReference type="Proteomes" id="UP000554766"/>
    </source>
</evidence>
<keyword evidence="1" id="KW-0227">DNA damage</keyword>
<dbReference type="InterPro" id="IPR011257">
    <property type="entry name" value="DNA_glycosylase"/>
</dbReference>
<keyword evidence="4" id="KW-0456">Lyase</keyword>
<gene>
    <name evidence="6" type="ORF">HC235_01425</name>
</gene>
<keyword evidence="3" id="KW-0234">DNA repair</keyword>
<dbReference type="GO" id="GO:0000703">
    <property type="term" value="F:oxidized pyrimidine nucleobase lesion DNA N-glycosylase activity"/>
    <property type="evidence" value="ECO:0007669"/>
    <property type="project" value="TreeGrafter"/>
</dbReference>
<evidence type="ECO:0000313" key="6">
    <source>
        <dbReference type="EMBL" id="NYR14647.1"/>
    </source>
</evidence>
<keyword evidence="5" id="KW-0326">Glycosidase</keyword>
<keyword evidence="2" id="KW-0378">Hydrolase</keyword>
<reference evidence="6 7" key="1">
    <citation type="journal article" date="2020" name="Nat. Commun.">
        <title>The structures of two archaeal type IV pili illuminate evolutionary relationships.</title>
        <authorList>
            <person name="Wang F."/>
            <person name="Baquero D.P."/>
            <person name="Su Z."/>
            <person name="Beltran L.C."/>
            <person name="Prangishvili D."/>
            <person name="Krupovic M."/>
            <person name="Egelman E.H."/>
        </authorList>
    </citation>
    <scope>NUCLEOTIDE SEQUENCE [LARGE SCALE GENOMIC DNA]</scope>
    <source>
        <strain evidence="6 7">2GA</strain>
    </source>
</reference>
<dbReference type="PANTHER" id="PTHR43286">
    <property type="entry name" value="ENDONUCLEASE III-LIKE PROTEIN 1"/>
    <property type="match status" value="1"/>
</dbReference>
<dbReference type="EMBL" id="JAAVJF010000001">
    <property type="protein sequence ID" value="NYR14647.1"/>
    <property type="molecule type" value="Genomic_DNA"/>
</dbReference>
<dbReference type="Proteomes" id="UP000554766">
    <property type="component" value="Unassembled WGS sequence"/>
</dbReference>
<dbReference type="GO" id="GO:0006285">
    <property type="term" value="P:base-excision repair, AP site formation"/>
    <property type="evidence" value="ECO:0007669"/>
    <property type="project" value="TreeGrafter"/>
</dbReference>
<dbReference type="InterPro" id="IPR023170">
    <property type="entry name" value="HhH_base_excis_C"/>
</dbReference>
<dbReference type="Gene3D" id="1.10.1670.10">
    <property type="entry name" value="Helix-hairpin-Helix base-excision DNA repair enzymes (C-terminal)"/>
    <property type="match status" value="1"/>
</dbReference>
<protein>
    <submittedName>
        <fullName evidence="6">Iron-sulfur cluster loop</fullName>
    </submittedName>
</protein>
<dbReference type="AlphaFoldDB" id="A0A7L4P860"/>
<dbReference type="SUPFAM" id="SSF48150">
    <property type="entry name" value="DNA-glycosylase"/>
    <property type="match status" value="1"/>
</dbReference>
<organism evidence="6 7">
    <name type="scientific">Pyrobaculum arsenaticum</name>
    <dbReference type="NCBI Taxonomy" id="121277"/>
    <lineage>
        <taxon>Archaea</taxon>
        <taxon>Thermoproteota</taxon>
        <taxon>Thermoprotei</taxon>
        <taxon>Thermoproteales</taxon>
        <taxon>Thermoproteaceae</taxon>
        <taxon>Pyrobaculum</taxon>
    </lineage>
</organism>
<dbReference type="RefSeq" id="WP_011900316.1">
    <property type="nucleotide sequence ID" value="NZ_JAAVJF010000001.1"/>
</dbReference>
<evidence type="ECO:0000256" key="1">
    <source>
        <dbReference type="ARBA" id="ARBA00022763"/>
    </source>
</evidence>
<comment type="caution">
    <text evidence="6">The sequence shown here is derived from an EMBL/GenBank/DDBJ whole genome shotgun (WGS) entry which is preliminary data.</text>
</comment>
<sequence length="297" mass="33550">MVTIDVDAAEAAAGVLKTLGVKRDTYQDQRFYPPPGDPVEGQAAYFVSMVAVDHRTSLFEPFEGYIEGEFFHGADALYRLGRLAYDRGFFKAERLAALTPSEAEQLFSIGGRRVWDFNVRVLLLRDVGKKASARGGFEFIISVDSIKKLREALSAMRAYEDPVGKKAMLLAKFLEGRGLASFKDSAEADVPVDNHLSRVAYRLGIVDVNYDFLESGVEVGREDDVRLREVVKTAWRIVAKFADLHPFALDDFLWNFGRGICRRVKPQCASCPFREVCKAHKLGRYPPEHLHLLTWYY</sequence>
<evidence type="ECO:0000256" key="4">
    <source>
        <dbReference type="ARBA" id="ARBA00023239"/>
    </source>
</evidence>
<evidence type="ECO:0000256" key="5">
    <source>
        <dbReference type="ARBA" id="ARBA00023295"/>
    </source>
</evidence>
<dbReference type="OMA" id="MVAMDHR"/>
<dbReference type="GO" id="GO:0006289">
    <property type="term" value="P:nucleotide-excision repair"/>
    <property type="evidence" value="ECO:0007669"/>
    <property type="project" value="TreeGrafter"/>
</dbReference>
<name>A0A7L4P860_9CREN</name>
<dbReference type="GO" id="GO:0016829">
    <property type="term" value="F:lyase activity"/>
    <property type="evidence" value="ECO:0007669"/>
    <property type="project" value="UniProtKB-KW"/>
</dbReference>
<accession>A0A7L4P860</accession>
<evidence type="ECO:0000256" key="2">
    <source>
        <dbReference type="ARBA" id="ARBA00022801"/>
    </source>
</evidence>